<dbReference type="CDD" id="cd11614">
    <property type="entry name" value="SAF_CpaB_FlgA_like"/>
    <property type="match status" value="1"/>
</dbReference>
<feature type="domain" description="SAF" evidence="3">
    <location>
        <begin position="52"/>
        <end position="111"/>
    </location>
</feature>
<reference evidence="5" key="1">
    <citation type="journal article" date="2019" name="Int. J. Syst. Evol. Microbiol.">
        <title>The Global Catalogue of Microorganisms (GCM) 10K type strain sequencing project: providing services to taxonomists for standard genome sequencing and annotation.</title>
        <authorList>
            <consortium name="The Broad Institute Genomics Platform"/>
            <consortium name="The Broad Institute Genome Sequencing Center for Infectious Disease"/>
            <person name="Wu L."/>
            <person name="Ma J."/>
        </authorList>
    </citation>
    <scope>NUCLEOTIDE SEQUENCE [LARGE SCALE GENOMIC DNA]</scope>
    <source>
        <strain evidence="5">JCM 17906</strain>
    </source>
</reference>
<protein>
    <recommendedName>
        <fullName evidence="3">SAF domain-containing protein</fullName>
    </recommendedName>
</protein>
<organism evidence="4 5">
    <name type="scientific">Pseudonocardia xishanensis</name>
    <dbReference type="NCBI Taxonomy" id="630995"/>
    <lineage>
        <taxon>Bacteria</taxon>
        <taxon>Bacillati</taxon>
        <taxon>Actinomycetota</taxon>
        <taxon>Actinomycetes</taxon>
        <taxon>Pseudonocardiales</taxon>
        <taxon>Pseudonocardiaceae</taxon>
        <taxon>Pseudonocardia</taxon>
    </lineage>
</organism>
<keyword evidence="2" id="KW-0472">Membrane</keyword>
<evidence type="ECO:0000256" key="1">
    <source>
        <dbReference type="SAM" id="MobiDB-lite"/>
    </source>
</evidence>
<evidence type="ECO:0000313" key="5">
    <source>
        <dbReference type="Proteomes" id="UP001501598"/>
    </source>
</evidence>
<evidence type="ECO:0000259" key="3">
    <source>
        <dbReference type="Pfam" id="PF08666"/>
    </source>
</evidence>
<accession>A0ABP8RUD1</accession>
<comment type="caution">
    <text evidence="4">The sequence shown here is derived from an EMBL/GenBank/DDBJ whole genome shotgun (WGS) entry which is preliminary data.</text>
</comment>
<keyword evidence="2" id="KW-0812">Transmembrane</keyword>
<dbReference type="EMBL" id="BAABGT010000052">
    <property type="protein sequence ID" value="GAA4549611.1"/>
    <property type="molecule type" value="Genomic_DNA"/>
</dbReference>
<proteinExistence type="predicted"/>
<sequence length="204" mass="20306">MTTETSAPRSSTVSRTPHGVHRRRSQIVAAGLAAFGVLASFFVISSLADREQVVAVARTVSVGSVIRVEDVTPAQLPRDSGLAGLAWSEVGRVVGQTAATTLLPGQIVVPQSLGAAPVPGPGQAVVGIAVSAGLAPSTALGRGDRVAIIDTTTGGSGTLGEVLAEATSGAQIRTIDIVVDAADAAGVAALSRSGQAAVVLLEDR</sequence>
<evidence type="ECO:0000256" key="2">
    <source>
        <dbReference type="SAM" id="Phobius"/>
    </source>
</evidence>
<evidence type="ECO:0000313" key="4">
    <source>
        <dbReference type="EMBL" id="GAA4549611.1"/>
    </source>
</evidence>
<gene>
    <name evidence="4" type="ORF">GCM10023175_37980</name>
</gene>
<feature type="compositionally biased region" description="Polar residues" evidence="1">
    <location>
        <begin position="1"/>
        <end position="15"/>
    </location>
</feature>
<name>A0ABP8RUD1_9PSEU</name>
<dbReference type="InterPro" id="IPR013974">
    <property type="entry name" value="SAF"/>
</dbReference>
<dbReference type="Proteomes" id="UP001501598">
    <property type="component" value="Unassembled WGS sequence"/>
</dbReference>
<dbReference type="Pfam" id="PF08666">
    <property type="entry name" value="SAF"/>
    <property type="match status" value="1"/>
</dbReference>
<feature type="region of interest" description="Disordered" evidence="1">
    <location>
        <begin position="1"/>
        <end position="20"/>
    </location>
</feature>
<keyword evidence="5" id="KW-1185">Reference proteome</keyword>
<keyword evidence="2" id="KW-1133">Transmembrane helix</keyword>
<feature type="transmembrane region" description="Helical" evidence="2">
    <location>
        <begin position="27"/>
        <end position="48"/>
    </location>
</feature>